<dbReference type="PROSITE" id="PS50850">
    <property type="entry name" value="MFS"/>
    <property type="match status" value="1"/>
</dbReference>
<keyword evidence="4 6" id="KW-1133">Transmembrane helix</keyword>
<organism evidence="8 9">
    <name type="scientific">Microbacterium capsulatum</name>
    <dbReference type="NCBI Taxonomy" id="3041921"/>
    <lineage>
        <taxon>Bacteria</taxon>
        <taxon>Bacillati</taxon>
        <taxon>Actinomycetota</taxon>
        <taxon>Actinomycetes</taxon>
        <taxon>Micrococcales</taxon>
        <taxon>Microbacteriaceae</taxon>
        <taxon>Microbacterium</taxon>
    </lineage>
</organism>
<feature type="transmembrane region" description="Helical" evidence="6">
    <location>
        <begin position="51"/>
        <end position="70"/>
    </location>
</feature>
<feature type="transmembrane region" description="Helical" evidence="6">
    <location>
        <begin position="82"/>
        <end position="101"/>
    </location>
</feature>
<keyword evidence="2" id="KW-1003">Cell membrane</keyword>
<dbReference type="SUPFAM" id="SSF103473">
    <property type="entry name" value="MFS general substrate transporter"/>
    <property type="match status" value="1"/>
</dbReference>
<accession>A0ABU0XEE1</accession>
<feature type="transmembrane region" description="Helical" evidence="6">
    <location>
        <begin position="314"/>
        <end position="341"/>
    </location>
</feature>
<evidence type="ECO:0000313" key="8">
    <source>
        <dbReference type="EMBL" id="MDQ4213079.1"/>
    </source>
</evidence>
<feature type="transmembrane region" description="Helical" evidence="6">
    <location>
        <begin position="140"/>
        <end position="159"/>
    </location>
</feature>
<dbReference type="InterPro" id="IPR011701">
    <property type="entry name" value="MFS"/>
</dbReference>
<feature type="transmembrane region" description="Helical" evidence="6">
    <location>
        <begin position="12"/>
        <end position="31"/>
    </location>
</feature>
<dbReference type="EMBL" id="JAVFCB010000002">
    <property type="protein sequence ID" value="MDQ4213079.1"/>
    <property type="molecule type" value="Genomic_DNA"/>
</dbReference>
<feature type="transmembrane region" description="Helical" evidence="6">
    <location>
        <begin position="378"/>
        <end position="396"/>
    </location>
</feature>
<dbReference type="CDD" id="cd17320">
    <property type="entry name" value="MFS_MdfA_MDR_like"/>
    <property type="match status" value="1"/>
</dbReference>
<feature type="domain" description="Major facilitator superfamily (MFS) profile" evidence="7">
    <location>
        <begin position="16"/>
        <end position="400"/>
    </location>
</feature>
<dbReference type="InterPro" id="IPR001958">
    <property type="entry name" value="Tet-R_TetA/multi-R_MdtG-like"/>
</dbReference>
<sequence>MNTASIEPHRGLTPAVLLTLALSGMLSPASIDMLLPVLPAMALEFGAGASLVQLTITTFLVGVCVGQLVFGPLSDRIGRKIPIVLGLALFLVAVASSIPLNALPLVLAARVMQGIGAGAGMVVSRAVIADLTSPSNAARSFSVFMLIVGLAPIVTPLIGSALGPVTGWRGVSAATFCFGTVALTASAMFIPRRATVPRSPHPTTASQTLLIHRLPRLNRRFLGFAGSYAFGYAAIIAIGASLPFVYQKRLGMSEMDYGLLIAMNATGMLLAGLVSALIVRRFGPIRIARAGLLTFLGTSGATATVVFGDLDPVAIVPLILIANMAFGIAMGNITALTISALPGRAGTASALQGATQYLAGGLVAPLVGLLGAQSMVPFAITFAIAAAGSLAGLLLATSRGTKTFEDLGG</sequence>
<reference evidence="8 9" key="1">
    <citation type="submission" date="2023-08" db="EMBL/GenBank/DDBJ databases">
        <title>Microbacterium sp. nov., isolated from a waste landfill.</title>
        <authorList>
            <person name="Wen W."/>
        </authorList>
    </citation>
    <scope>NUCLEOTIDE SEQUENCE [LARGE SCALE GENOMIC DNA]</scope>
    <source>
        <strain evidence="8 9">ASV81</strain>
    </source>
</reference>
<evidence type="ECO:0000256" key="1">
    <source>
        <dbReference type="ARBA" id="ARBA00004651"/>
    </source>
</evidence>
<keyword evidence="9" id="KW-1185">Reference proteome</keyword>
<feature type="transmembrane region" description="Helical" evidence="6">
    <location>
        <begin position="171"/>
        <end position="190"/>
    </location>
</feature>
<dbReference type="Gene3D" id="1.20.1720.10">
    <property type="entry name" value="Multidrug resistance protein D"/>
    <property type="match status" value="1"/>
</dbReference>
<name>A0ABU0XEE1_9MICO</name>
<feature type="transmembrane region" description="Helical" evidence="6">
    <location>
        <begin position="353"/>
        <end position="372"/>
    </location>
</feature>
<feature type="transmembrane region" description="Helical" evidence="6">
    <location>
        <begin position="257"/>
        <end position="278"/>
    </location>
</feature>
<evidence type="ECO:0000256" key="6">
    <source>
        <dbReference type="SAM" id="Phobius"/>
    </source>
</evidence>
<dbReference type="InterPro" id="IPR020846">
    <property type="entry name" value="MFS_dom"/>
</dbReference>
<feature type="transmembrane region" description="Helical" evidence="6">
    <location>
        <begin position="107"/>
        <end position="128"/>
    </location>
</feature>
<dbReference type="RefSeq" id="WP_308488022.1">
    <property type="nucleotide sequence ID" value="NZ_JAVFCB010000002.1"/>
</dbReference>
<proteinExistence type="predicted"/>
<protein>
    <submittedName>
        <fullName evidence="8">Multidrug effflux MFS transporter</fullName>
    </submittedName>
</protein>
<dbReference type="InterPro" id="IPR036259">
    <property type="entry name" value="MFS_trans_sf"/>
</dbReference>
<evidence type="ECO:0000259" key="7">
    <source>
        <dbReference type="PROSITE" id="PS50850"/>
    </source>
</evidence>
<dbReference type="Pfam" id="PF07690">
    <property type="entry name" value="MFS_1"/>
    <property type="match status" value="1"/>
</dbReference>
<evidence type="ECO:0000256" key="5">
    <source>
        <dbReference type="ARBA" id="ARBA00023136"/>
    </source>
</evidence>
<comment type="caution">
    <text evidence="8">The sequence shown here is derived from an EMBL/GenBank/DDBJ whole genome shotgun (WGS) entry which is preliminary data.</text>
</comment>
<dbReference type="PRINTS" id="PR01035">
    <property type="entry name" value="TCRTETA"/>
</dbReference>
<dbReference type="PANTHER" id="PTHR43124">
    <property type="entry name" value="PURINE EFFLUX PUMP PBUE"/>
    <property type="match status" value="1"/>
</dbReference>
<comment type="subcellular location">
    <subcellularLocation>
        <location evidence="1">Cell membrane</location>
        <topology evidence="1">Multi-pass membrane protein</topology>
    </subcellularLocation>
</comment>
<evidence type="ECO:0000256" key="3">
    <source>
        <dbReference type="ARBA" id="ARBA00022692"/>
    </source>
</evidence>
<feature type="transmembrane region" description="Helical" evidence="6">
    <location>
        <begin position="290"/>
        <end position="308"/>
    </location>
</feature>
<evidence type="ECO:0000256" key="4">
    <source>
        <dbReference type="ARBA" id="ARBA00022989"/>
    </source>
</evidence>
<dbReference type="PANTHER" id="PTHR43124:SF3">
    <property type="entry name" value="CHLORAMPHENICOL EFFLUX PUMP RV0191"/>
    <property type="match status" value="1"/>
</dbReference>
<feature type="transmembrane region" description="Helical" evidence="6">
    <location>
        <begin position="221"/>
        <end position="245"/>
    </location>
</feature>
<dbReference type="InterPro" id="IPR050189">
    <property type="entry name" value="MFS_Efflux_Transporters"/>
</dbReference>
<evidence type="ECO:0000256" key="2">
    <source>
        <dbReference type="ARBA" id="ARBA00022475"/>
    </source>
</evidence>
<keyword evidence="5 6" id="KW-0472">Membrane</keyword>
<dbReference type="Proteomes" id="UP001230289">
    <property type="component" value="Unassembled WGS sequence"/>
</dbReference>
<gene>
    <name evidence="8" type="ORF">RBR11_04055</name>
</gene>
<evidence type="ECO:0000313" key="9">
    <source>
        <dbReference type="Proteomes" id="UP001230289"/>
    </source>
</evidence>
<keyword evidence="3 6" id="KW-0812">Transmembrane</keyword>